<feature type="region of interest" description="Disordered" evidence="2">
    <location>
        <begin position="1302"/>
        <end position="1327"/>
    </location>
</feature>
<name>A0A017SZ09_9BACT</name>
<evidence type="ECO:0000313" key="6">
    <source>
        <dbReference type="Proteomes" id="UP000019678"/>
    </source>
</evidence>
<dbReference type="RefSeq" id="WP_044247875.1">
    <property type="nucleotide sequence ID" value="NZ_ASRX01000063.1"/>
</dbReference>
<dbReference type="Proteomes" id="UP000019678">
    <property type="component" value="Unassembled WGS sequence"/>
</dbReference>
<evidence type="ECO:0000259" key="4">
    <source>
        <dbReference type="Pfam" id="PF25023"/>
    </source>
</evidence>
<dbReference type="InterPro" id="IPR056823">
    <property type="entry name" value="TEN-like_YD-shell"/>
</dbReference>
<gene>
    <name evidence="5" type="ORF">CAP_7296</name>
</gene>
<dbReference type="InterPro" id="IPR022385">
    <property type="entry name" value="Rhs_assc_core"/>
</dbReference>
<evidence type="ECO:0000256" key="1">
    <source>
        <dbReference type="ARBA" id="ARBA00022737"/>
    </source>
</evidence>
<proteinExistence type="predicted"/>
<keyword evidence="1" id="KW-0677">Repeat</keyword>
<dbReference type="InterPro" id="IPR050708">
    <property type="entry name" value="T6SS_VgrG/RHS"/>
</dbReference>
<feature type="domain" description="Teneurin-like YD-shell" evidence="4">
    <location>
        <begin position="938"/>
        <end position="1185"/>
    </location>
</feature>
<reference evidence="5 6" key="1">
    <citation type="submission" date="2013-05" db="EMBL/GenBank/DDBJ databases">
        <title>Genome assembly of Chondromyces apiculatus DSM 436.</title>
        <authorList>
            <person name="Sharma G."/>
            <person name="Khatri I."/>
            <person name="Kaur C."/>
            <person name="Mayilraj S."/>
            <person name="Subramanian S."/>
        </authorList>
    </citation>
    <scope>NUCLEOTIDE SEQUENCE [LARGE SCALE GENOMIC DNA]</scope>
    <source>
        <strain evidence="5 6">DSM 436</strain>
    </source>
</reference>
<dbReference type="NCBIfam" id="TIGR03696">
    <property type="entry name" value="Rhs_assc_core"/>
    <property type="match status" value="1"/>
</dbReference>
<evidence type="ECO:0000313" key="5">
    <source>
        <dbReference type="EMBL" id="EYF02224.1"/>
    </source>
</evidence>
<dbReference type="Pfam" id="PF05593">
    <property type="entry name" value="RHS_repeat"/>
    <property type="match status" value="2"/>
</dbReference>
<accession>A0A017SZ09</accession>
<dbReference type="NCBIfam" id="TIGR01643">
    <property type="entry name" value="YD_repeat_2x"/>
    <property type="match status" value="4"/>
</dbReference>
<dbReference type="eggNOG" id="COG3209">
    <property type="taxonomic scope" value="Bacteria"/>
</dbReference>
<feature type="domain" description="DUF6531" evidence="3">
    <location>
        <begin position="192"/>
        <end position="261"/>
    </location>
</feature>
<dbReference type="EMBL" id="ASRX01000063">
    <property type="protein sequence ID" value="EYF02224.1"/>
    <property type="molecule type" value="Genomic_DNA"/>
</dbReference>
<dbReference type="STRING" id="1192034.CAP_7296"/>
<evidence type="ECO:0000259" key="3">
    <source>
        <dbReference type="Pfam" id="PF20148"/>
    </source>
</evidence>
<keyword evidence="6" id="KW-1185">Reference proteome</keyword>
<dbReference type="PANTHER" id="PTHR32305:SF15">
    <property type="entry name" value="PROTEIN RHSA-RELATED"/>
    <property type="match status" value="1"/>
</dbReference>
<evidence type="ECO:0000256" key="2">
    <source>
        <dbReference type="SAM" id="MobiDB-lite"/>
    </source>
</evidence>
<dbReference type="CDD" id="cd14740">
    <property type="entry name" value="PAAR_4"/>
    <property type="match status" value="1"/>
</dbReference>
<sequence>MPQAAKFFDPVLGIDLHLVVVPPSPAPVPLPHPFIGMVFDPIGVLIGAAMSAVFGGGGPVFVNGLRIGNTGTDVVAVPHFPTPPGVSFHPTDIPDNEGTLVTGAKTVKFEGMSESRNGSMVASCNFPLNLPTSLCLAVATGDPVNVGGPEAVDWLAAITRGIRTKWFSGVLHKVTKAAEGSWLSKLICFLTGHPVDVMTGMVLTDRIDVDLPGPLPLTFECNYYSRDRYVGPLGQGWHHPLDAHVIEDDIEVRVRLADGRERLHDRLEPGQSLWDDLDRYTLARTEHGYRLTTWDGIAYDFSTMPGAAPRGGERSSTFLLLRVSDRCNNTIQLTYERGLLRQILDCVGRRLEVAHTPEGRLASISCNQVTLARYSYDGAFLVGVTDPLGHTMRYVYRGGVLVRETNKNGLSFYFEYDWENPDGWCVRTWGDDGIYDRRIRYDKARHTTIVDDGRGGRTHYFGNEAGLVDREIDPTGVEKRYEWDQHCRKVAEIDGLGNRTEWEYDERGNTILERNTLGEETRRAFNAFNLPEVVIDAAGSRWKVEYDHRGKPTRLTDPLGHARRYNHDRRGLLKESENPLAQTFAFIYDDRGELAETRDPEGGRTRRAWDDFGRLLTYTDPAGRETALTWDACGRLSELRFPDGGVERRAYDPEGNLVERIDTLGNTSRYRYGGFNRLVEQIDGEGYSVHYHHDVEEDLVGLTNQLGETYRLDVDLAGRVVREVGFDGRTLAFRYDRAGRCIESVNGLQKITRLERDALGRIIRQLVPGRPTPDRPLPPPEEVLFVYDARGDLVRARNADADVLFERDALGRVTVERVGDIAIESRYDAAGRRVLRRTSLGHVTGYDIDGNGRLRGLAVLPDEAWMDFNPVALHGGVRPERAPWSMRITRDATGAEIERQLPGGVVARWDHDIAGRPAVHQVLHIGKQKLHRAYTWRSDEQIAAIADAQKGITHYEHDRRSYLVAAHHAADVTEYRVPDPAGNLFRTPDRSDRTYAHGGVLKRADGVTCLHDDDGNLIEKLLPGGNRWAYQWDGAGQLREVVRPDGQLVTFVYDALGRRVGKHFGGQMTTYVWDGNDVVHEVRPGLGVTTWEFEPDTFAPVAKTDGEQRYGVVTDHLGVPLAIFDDAGEIAWRAQLNTYGVARADMARTSCPWRWPGQYEDEETGLFYNRFRYYDPESGRYVSQDPIRLLGGINSYRYTFNPTLNIDPLGLIDPWDILFTQDSIGETFTHGDWAGRPLSEAIAETRDLGRLPEGLELKVMQLNDDWVTLNNRTLYVVQEAGLSQTHPENVGDKGLNTLNKLLDGKAPLPYDEQPHVRRNPPPTSGCD</sequence>
<evidence type="ECO:0008006" key="7">
    <source>
        <dbReference type="Google" id="ProtNLM"/>
    </source>
</evidence>
<comment type="caution">
    <text evidence="5">The sequence shown here is derived from an EMBL/GenBank/DDBJ whole genome shotgun (WGS) entry which is preliminary data.</text>
</comment>
<dbReference type="OrthoDB" id="9757552at2"/>
<organism evidence="5 6">
    <name type="scientific">Chondromyces apiculatus DSM 436</name>
    <dbReference type="NCBI Taxonomy" id="1192034"/>
    <lineage>
        <taxon>Bacteria</taxon>
        <taxon>Pseudomonadati</taxon>
        <taxon>Myxococcota</taxon>
        <taxon>Polyangia</taxon>
        <taxon>Polyangiales</taxon>
        <taxon>Polyangiaceae</taxon>
        <taxon>Chondromyces</taxon>
    </lineage>
</organism>
<dbReference type="InterPro" id="IPR045351">
    <property type="entry name" value="DUF6531"/>
</dbReference>
<dbReference type="Pfam" id="PF25023">
    <property type="entry name" value="TEN_YD-shell"/>
    <property type="match status" value="1"/>
</dbReference>
<dbReference type="InterPro" id="IPR031325">
    <property type="entry name" value="RHS_repeat"/>
</dbReference>
<dbReference type="Pfam" id="PF20148">
    <property type="entry name" value="DUF6531"/>
    <property type="match status" value="1"/>
</dbReference>
<dbReference type="PRINTS" id="PR00394">
    <property type="entry name" value="RHSPROTEIN"/>
</dbReference>
<protein>
    <recommendedName>
        <fullName evidence="7">Rhs family protein</fullName>
    </recommendedName>
</protein>
<dbReference type="PANTHER" id="PTHR32305">
    <property type="match status" value="1"/>
</dbReference>
<dbReference type="InterPro" id="IPR006530">
    <property type="entry name" value="YD"/>
</dbReference>
<dbReference type="Gene3D" id="2.180.10.10">
    <property type="entry name" value="RHS repeat-associated core"/>
    <property type="match status" value="2"/>
</dbReference>